<dbReference type="EMBL" id="NEDP02004404">
    <property type="protein sequence ID" value="OWF45784.1"/>
    <property type="molecule type" value="Genomic_DNA"/>
</dbReference>
<evidence type="ECO:0000313" key="2">
    <source>
        <dbReference type="Proteomes" id="UP000242188"/>
    </source>
</evidence>
<dbReference type="Gene3D" id="3.30.110.10">
    <property type="entry name" value="Translation initiation factor 3 (IF-3), C-terminal domain"/>
    <property type="match status" value="1"/>
</dbReference>
<organism evidence="1 2">
    <name type="scientific">Mizuhopecten yessoensis</name>
    <name type="common">Japanese scallop</name>
    <name type="synonym">Patinopecten yessoensis</name>
    <dbReference type="NCBI Taxonomy" id="6573"/>
    <lineage>
        <taxon>Eukaryota</taxon>
        <taxon>Metazoa</taxon>
        <taxon>Spiralia</taxon>
        <taxon>Lophotrochozoa</taxon>
        <taxon>Mollusca</taxon>
        <taxon>Bivalvia</taxon>
        <taxon>Autobranchia</taxon>
        <taxon>Pteriomorphia</taxon>
        <taxon>Pectinida</taxon>
        <taxon>Pectinoidea</taxon>
        <taxon>Pectinidae</taxon>
        <taxon>Mizuhopecten</taxon>
    </lineage>
</organism>
<evidence type="ECO:0000313" key="1">
    <source>
        <dbReference type="EMBL" id="OWF45784.1"/>
    </source>
</evidence>
<proteinExistence type="predicted"/>
<reference evidence="1 2" key="1">
    <citation type="journal article" date="2017" name="Nat. Ecol. Evol.">
        <title>Scallop genome provides insights into evolution of bilaterian karyotype and development.</title>
        <authorList>
            <person name="Wang S."/>
            <person name="Zhang J."/>
            <person name="Jiao W."/>
            <person name="Li J."/>
            <person name="Xun X."/>
            <person name="Sun Y."/>
            <person name="Guo X."/>
            <person name="Huan P."/>
            <person name="Dong B."/>
            <person name="Zhang L."/>
            <person name="Hu X."/>
            <person name="Sun X."/>
            <person name="Wang J."/>
            <person name="Zhao C."/>
            <person name="Wang Y."/>
            <person name="Wang D."/>
            <person name="Huang X."/>
            <person name="Wang R."/>
            <person name="Lv J."/>
            <person name="Li Y."/>
            <person name="Zhang Z."/>
            <person name="Liu B."/>
            <person name="Lu W."/>
            <person name="Hui Y."/>
            <person name="Liang J."/>
            <person name="Zhou Z."/>
            <person name="Hou R."/>
            <person name="Li X."/>
            <person name="Liu Y."/>
            <person name="Li H."/>
            <person name="Ning X."/>
            <person name="Lin Y."/>
            <person name="Zhao L."/>
            <person name="Xing Q."/>
            <person name="Dou J."/>
            <person name="Li Y."/>
            <person name="Mao J."/>
            <person name="Guo H."/>
            <person name="Dou H."/>
            <person name="Li T."/>
            <person name="Mu C."/>
            <person name="Jiang W."/>
            <person name="Fu Q."/>
            <person name="Fu X."/>
            <person name="Miao Y."/>
            <person name="Liu J."/>
            <person name="Yu Q."/>
            <person name="Li R."/>
            <person name="Liao H."/>
            <person name="Li X."/>
            <person name="Kong Y."/>
            <person name="Jiang Z."/>
            <person name="Chourrout D."/>
            <person name="Li R."/>
            <person name="Bao Z."/>
        </authorList>
    </citation>
    <scope>NUCLEOTIDE SEQUENCE [LARGE SCALE GENOMIC DNA]</scope>
    <source>
        <strain evidence="1 2">PY_sf001</strain>
    </source>
</reference>
<sequence>MIPLSSICRLQNFCQLRSIISRGIHLQRKLGLHKTCAAQCTPQWTRCVSVVCFNSQQKVCCLNLRPVRSFSTDPDSKMVHILDSNNELVQKMTLKRAHIMAQKEGMKLFHVRKERLQEAHVDEYKLLSEVDIKKAILKDKDQHREKFKEYNISVNIHDRDLTLKLKLMKRNLLKGSRVKLVLSSQGYSKKPVRQHSMEGKVKADAEQVIATCLEELKDTARVTSVTKGNKVYVYEFKAFDSINNPQK</sequence>
<comment type="caution">
    <text evidence="1">The sequence shown here is derived from an EMBL/GenBank/DDBJ whole genome shotgun (WGS) entry which is preliminary data.</text>
</comment>
<keyword evidence="2" id="KW-1185">Reference proteome</keyword>
<dbReference type="AlphaFoldDB" id="A0A210QAM2"/>
<dbReference type="SUPFAM" id="SSF55200">
    <property type="entry name" value="Translation initiation factor IF3, C-terminal domain"/>
    <property type="match status" value="1"/>
</dbReference>
<gene>
    <name evidence="1" type="ORF">KP79_PYT13049</name>
</gene>
<dbReference type="GO" id="GO:0006413">
    <property type="term" value="P:translational initiation"/>
    <property type="evidence" value="ECO:0007669"/>
    <property type="project" value="InterPro"/>
</dbReference>
<dbReference type="OrthoDB" id="10460532at2759"/>
<dbReference type="Proteomes" id="UP000242188">
    <property type="component" value="Unassembled WGS sequence"/>
</dbReference>
<protein>
    <submittedName>
        <fullName evidence="1">Uncharacterized protein</fullName>
    </submittedName>
</protein>
<name>A0A210QAM2_MIZYE</name>
<accession>A0A210QAM2</accession>
<dbReference type="InterPro" id="IPR036788">
    <property type="entry name" value="T_IF-3_C_sf"/>
</dbReference>